<dbReference type="PANTHER" id="PTHR10794:SF63">
    <property type="entry name" value="ALPHA_BETA HYDROLASE 1, ISOFORM A"/>
    <property type="match status" value="1"/>
</dbReference>
<evidence type="ECO:0000313" key="6">
    <source>
        <dbReference type="Proteomes" id="UP000325372"/>
    </source>
</evidence>
<dbReference type="EMBL" id="VYXP01000006">
    <property type="protein sequence ID" value="KAA9131057.1"/>
    <property type="molecule type" value="Genomic_DNA"/>
</dbReference>
<dbReference type="PIRSF" id="PIRSF005211">
    <property type="entry name" value="Ab_hydro_YheT"/>
    <property type="match status" value="1"/>
</dbReference>
<dbReference type="InterPro" id="IPR050960">
    <property type="entry name" value="AB_hydrolase_4_sf"/>
</dbReference>
<comment type="similarity">
    <text evidence="1">Belongs to the AB hydrolase superfamily. AB hydrolase 4 family.</text>
</comment>
<dbReference type="Proteomes" id="UP000325372">
    <property type="component" value="Unassembled WGS sequence"/>
</dbReference>
<comment type="caution">
    <text evidence="5">The sequence shown here is derived from an EMBL/GenBank/DDBJ whole genome shotgun (WGS) entry which is preliminary data.</text>
</comment>
<evidence type="ECO:0000313" key="5">
    <source>
        <dbReference type="EMBL" id="KAA9131057.1"/>
    </source>
</evidence>
<evidence type="ECO:0000256" key="3">
    <source>
        <dbReference type="SAM" id="MobiDB-lite"/>
    </source>
</evidence>
<feature type="region of interest" description="Disordered" evidence="3">
    <location>
        <begin position="291"/>
        <end position="311"/>
    </location>
</feature>
<keyword evidence="5" id="KW-0378">Hydrolase</keyword>
<feature type="active site" description="Charge relay system" evidence="2">
    <location>
        <position position="264"/>
    </location>
</feature>
<feature type="domain" description="AB hydrolase-1" evidence="4">
    <location>
        <begin position="33"/>
        <end position="268"/>
    </location>
</feature>
<organism evidence="5 6">
    <name type="scientific">Marinihelvus fidelis</name>
    <dbReference type="NCBI Taxonomy" id="2613842"/>
    <lineage>
        <taxon>Bacteria</taxon>
        <taxon>Pseudomonadati</taxon>
        <taxon>Pseudomonadota</taxon>
        <taxon>Gammaproteobacteria</taxon>
        <taxon>Chromatiales</taxon>
        <taxon>Wenzhouxiangellaceae</taxon>
        <taxon>Marinihelvus</taxon>
    </lineage>
</organism>
<evidence type="ECO:0000256" key="2">
    <source>
        <dbReference type="PIRSR" id="PIRSR005211-1"/>
    </source>
</evidence>
<dbReference type="SUPFAM" id="SSF53474">
    <property type="entry name" value="alpha/beta-Hydrolases"/>
    <property type="match status" value="1"/>
</dbReference>
<proteinExistence type="inferred from homology"/>
<feature type="active site" description="Charge relay system" evidence="2">
    <location>
        <position position="237"/>
    </location>
</feature>
<dbReference type="InterPro" id="IPR012020">
    <property type="entry name" value="ABHD4"/>
</dbReference>
<dbReference type="GO" id="GO:0047372">
    <property type="term" value="F:monoacylglycerol lipase activity"/>
    <property type="evidence" value="ECO:0007669"/>
    <property type="project" value="TreeGrafter"/>
</dbReference>
<evidence type="ECO:0000256" key="1">
    <source>
        <dbReference type="ARBA" id="ARBA00010884"/>
    </source>
</evidence>
<keyword evidence="6" id="KW-1185">Reference proteome</keyword>
<dbReference type="Pfam" id="PF12697">
    <property type="entry name" value="Abhydrolase_6"/>
    <property type="match status" value="1"/>
</dbReference>
<dbReference type="AlphaFoldDB" id="A0A5N0TA99"/>
<sequence>MVAAEKALMLDGGDGVRLVGHLSRPSSNPLGTVVFFHGWEGSSRSNYVMSAGARLFEAGFQVLRFNFRDHGDTHELNPGIFHSCRLSEVIHALADFQDREAVTEWSLAGYSLGGNFALRVARRGPAQGLRLDRVFSVCPVIDPHSALSAMESGPKFYNDYYIRKWARSVRIKQRLFPDLYDYEEWFELEGLRARTEWFATRYYDFGSLDDYLEGYSVAGDRLVGLDVPTVLLTSEDDPVIPAADARALPDIDALDVQVTRYGGHCGYLKNWRLESWAEDRLFDYFTGDRTERRDESGAGDGNRTHVISLGS</sequence>
<dbReference type="PANTHER" id="PTHR10794">
    <property type="entry name" value="ABHYDROLASE DOMAIN-CONTAINING PROTEIN"/>
    <property type="match status" value="1"/>
</dbReference>
<name>A0A5N0TA99_9GAMM</name>
<dbReference type="RefSeq" id="WP_150864696.1">
    <property type="nucleotide sequence ID" value="NZ_VYXP01000006.1"/>
</dbReference>
<dbReference type="InterPro" id="IPR029058">
    <property type="entry name" value="AB_hydrolase_fold"/>
</dbReference>
<evidence type="ECO:0000259" key="4">
    <source>
        <dbReference type="Pfam" id="PF12697"/>
    </source>
</evidence>
<protein>
    <submittedName>
        <fullName evidence="5">Alpha/beta fold hydrolase</fullName>
    </submittedName>
</protein>
<dbReference type="GO" id="GO:0034338">
    <property type="term" value="F:short-chain carboxylesterase activity"/>
    <property type="evidence" value="ECO:0007669"/>
    <property type="project" value="TreeGrafter"/>
</dbReference>
<feature type="active site" description="Charge relay system" evidence="2">
    <location>
        <position position="111"/>
    </location>
</feature>
<gene>
    <name evidence="5" type="ORF">F3N42_10775</name>
</gene>
<dbReference type="InterPro" id="IPR000073">
    <property type="entry name" value="AB_hydrolase_1"/>
</dbReference>
<reference evidence="5 6" key="1">
    <citation type="submission" date="2019-09" db="EMBL/GenBank/DDBJ databases">
        <title>Wenzhouxiangella sp. Genome sequencing and assembly.</title>
        <authorList>
            <person name="Zhang R."/>
        </authorList>
    </citation>
    <scope>NUCLEOTIDE SEQUENCE [LARGE SCALE GENOMIC DNA]</scope>
    <source>
        <strain evidence="5 6">W260</strain>
    </source>
</reference>
<accession>A0A5N0TA99</accession>
<dbReference type="Gene3D" id="3.40.50.1820">
    <property type="entry name" value="alpha/beta hydrolase"/>
    <property type="match status" value="1"/>
</dbReference>